<accession>A0A9Q3BXH7</accession>
<reference evidence="2" key="1">
    <citation type="submission" date="2021-03" db="EMBL/GenBank/DDBJ databases">
        <title>Draft genome sequence of rust myrtle Austropuccinia psidii MF-1, a brazilian biotype.</title>
        <authorList>
            <person name="Quecine M.C."/>
            <person name="Pachon D.M.R."/>
            <person name="Bonatelli M.L."/>
            <person name="Correr F.H."/>
            <person name="Franceschini L.M."/>
            <person name="Leite T.F."/>
            <person name="Margarido G.R.A."/>
            <person name="Almeida C.A."/>
            <person name="Ferrarezi J.A."/>
            <person name="Labate C.A."/>
        </authorList>
    </citation>
    <scope>NUCLEOTIDE SEQUENCE</scope>
    <source>
        <strain evidence="2">MF-1</strain>
    </source>
</reference>
<dbReference type="AlphaFoldDB" id="A0A9Q3BXH7"/>
<feature type="compositionally biased region" description="Polar residues" evidence="1">
    <location>
        <begin position="122"/>
        <end position="137"/>
    </location>
</feature>
<organism evidence="2 3">
    <name type="scientific">Austropuccinia psidii MF-1</name>
    <dbReference type="NCBI Taxonomy" id="1389203"/>
    <lineage>
        <taxon>Eukaryota</taxon>
        <taxon>Fungi</taxon>
        <taxon>Dikarya</taxon>
        <taxon>Basidiomycota</taxon>
        <taxon>Pucciniomycotina</taxon>
        <taxon>Pucciniomycetes</taxon>
        <taxon>Pucciniales</taxon>
        <taxon>Sphaerophragmiaceae</taxon>
        <taxon>Austropuccinia</taxon>
    </lineage>
</organism>
<evidence type="ECO:0000256" key="1">
    <source>
        <dbReference type="SAM" id="MobiDB-lite"/>
    </source>
</evidence>
<proteinExistence type="predicted"/>
<feature type="compositionally biased region" description="Basic and acidic residues" evidence="1">
    <location>
        <begin position="15"/>
        <end position="32"/>
    </location>
</feature>
<keyword evidence="3" id="KW-1185">Reference proteome</keyword>
<sequence>MSPVHLRNLGIQRNQPEDREGLFTNRIPERGHLGHSGGWQKTEENHTHSSIHLPIQQKPQTRGLEPEDISQGHTLQRPYGNHQRMNSQQEFQAPGGEGNQDKGKSSHYIIYGRAAEPDRAYSDSSRLTRTRPTQLSSGFMPFRHHKISHQESPLFTIPGVSQEKTRIQR</sequence>
<feature type="region of interest" description="Disordered" evidence="1">
    <location>
        <begin position="1"/>
        <end position="169"/>
    </location>
</feature>
<comment type="caution">
    <text evidence="2">The sequence shown here is derived from an EMBL/GenBank/DDBJ whole genome shotgun (WGS) entry which is preliminary data.</text>
</comment>
<dbReference type="EMBL" id="AVOT02003131">
    <property type="protein sequence ID" value="MBW0472566.1"/>
    <property type="molecule type" value="Genomic_DNA"/>
</dbReference>
<dbReference type="Proteomes" id="UP000765509">
    <property type="component" value="Unassembled WGS sequence"/>
</dbReference>
<evidence type="ECO:0000313" key="2">
    <source>
        <dbReference type="EMBL" id="MBW0472566.1"/>
    </source>
</evidence>
<protein>
    <submittedName>
        <fullName evidence="2">Uncharacterized protein</fullName>
    </submittedName>
</protein>
<gene>
    <name evidence="2" type="ORF">O181_012281</name>
</gene>
<name>A0A9Q3BXH7_9BASI</name>
<evidence type="ECO:0000313" key="3">
    <source>
        <dbReference type="Proteomes" id="UP000765509"/>
    </source>
</evidence>